<gene>
    <name evidence="1" type="ORF">SAMN02745164_00322</name>
</gene>
<sequence>MFDILIKNAKLRNYKKLKDIGIKDGCIIKISDKLTTNLTLEMKRI</sequence>
<organism evidence="1 2">
    <name type="scientific">Marinitoga hydrogenitolerans (strain DSM 16785 / JCM 12826 / AT1271)</name>
    <dbReference type="NCBI Taxonomy" id="1122195"/>
    <lineage>
        <taxon>Bacteria</taxon>
        <taxon>Thermotogati</taxon>
        <taxon>Thermotogota</taxon>
        <taxon>Thermotogae</taxon>
        <taxon>Petrotogales</taxon>
        <taxon>Petrotogaceae</taxon>
        <taxon>Marinitoga</taxon>
    </lineage>
</organism>
<proteinExistence type="predicted"/>
<dbReference type="GO" id="GO:0016810">
    <property type="term" value="F:hydrolase activity, acting on carbon-nitrogen (but not peptide) bonds"/>
    <property type="evidence" value="ECO:0007669"/>
    <property type="project" value="InterPro"/>
</dbReference>
<dbReference type="EMBL" id="FQUI01000003">
    <property type="protein sequence ID" value="SHE37908.1"/>
    <property type="molecule type" value="Genomic_DNA"/>
</dbReference>
<keyword evidence="2" id="KW-1185">Reference proteome</keyword>
<dbReference type="Gene3D" id="2.30.40.10">
    <property type="entry name" value="Urease, subunit C, domain 1"/>
    <property type="match status" value="1"/>
</dbReference>
<reference evidence="1" key="1">
    <citation type="submission" date="2016-11" db="EMBL/GenBank/DDBJ databases">
        <authorList>
            <person name="Varghese N."/>
            <person name="Submissions S."/>
        </authorList>
    </citation>
    <scope>NUCLEOTIDE SEQUENCE [LARGE SCALE GENOMIC DNA]</scope>
    <source>
        <strain evidence="1">DSM 16785</strain>
    </source>
</reference>
<name>A0A1M4T091_MARH1</name>
<dbReference type="AlphaFoldDB" id="A0A1M4T091"/>
<dbReference type="InterPro" id="IPR011059">
    <property type="entry name" value="Metal-dep_hydrolase_composite"/>
</dbReference>
<dbReference type="STRING" id="1122195.SAMN02745164_00322"/>
<dbReference type="Proteomes" id="UP000184334">
    <property type="component" value="Unassembled WGS sequence"/>
</dbReference>
<protein>
    <submittedName>
        <fullName evidence="1">Uncharacterized protein</fullName>
    </submittedName>
</protein>
<evidence type="ECO:0000313" key="1">
    <source>
        <dbReference type="EMBL" id="SHE37908.1"/>
    </source>
</evidence>
<evidence type="ECO:0000313" key="2">
    <source>
        <dbReference type="Proteomes" id="UP000184334"/>
    </source>
</evidence>
<accession>A0A1M4T091</accession>
<comment type="caution">
    <text evidence="1">The sequence shown here is derived from an EMBL/GenBank/DDBJ whole genome shotgun (WGS) entry which is preliminary data.</text>
</comment>
<dbReference type="SUPFAM" id="SSF51338">
    <property type="entry name" value="Composite domain of metallo-dependent hydrolases"/>
    <property type="match status" value="1"/>
</dbReference>
<dbReference type="RefSeq" id="WP_159429485.1">
    <property type="nucleotide sequence ID" value="NZ_FQUI01000003.1"/>
</dbReference>